<keyword evidence="2" id="KW-1185">Reference proteome</keyword>
<sequence>MLSSCRSGDLRNLHEVAAWRLPVEAQDLRPGLELERLVLPAAPQSPSTLLVSVPVVLRAGARSVRSPTGVAAFDFPRRYLHREPRNRSSKMDKLSGRGSVGPVGIPLDWIVHTEGIVPPRARLKQPKMQKPTPKCDACDDPCPDGADHSATTGRGQEVATRNPISVPNDPQPPAVASGYIKSSKVGPFDFRRRGARLRIIISIRVSRARLRLLVRPCAALSVEQTHTSSVGS</sequence>
<dbReference type="EMBL" id="LT629750">
    <property type="protein sequence ID" value="SDT00493.1"/>
    <property type="molecule type" value="Genomic_DNA"/>
</dbReference>
<organism evidence="1 2">
    <name type="scientific">Bradyrhizobium canariense</name>
    <dbReference type="NCBI Taxonomy" id="255045"/>
    <lineage>
        <taxon>Bacteria</taxon>
        <taxon>Pseudomonadati</taxon>
        <taxon>Pseudomonadota</taxon>
        <taxon>Alphaproteobacteria</taxon>
        <taxon>Hyphomicrobiales</taxon>
        <taxon>Nitrobacteraceae</taxon>
        <taxon>Bradyrhizobium</taxon>
    </lineage>
</organism>
<dbReference type="AlphaFoldDB" id="A0A1H1WTI9"/>
<evidence type="ECO:0000313" key="2">
    <source>
        <dbReference type="Proteomes" id="UP000243904"/>
    </source>
</evidence>
<gene>
    <name evidence="1" type="ORF">SAMN05444158_4010</name>
</gene>
<proteinExistence type="predicted"/>
<accession>A0A1H1WTI9</accession>
<evidence type="ECO:0000313" key="1">
    <source>
        <dbReference type="EMBL" id="SDT00493.1"/>
    </source>
</evidence>
<reference evidence="2" key="1">
    <citation type="submission" date="2016-10" db="EMBL/GenBank/DDBJ databases">
        <authorList>
            <person name="Varghese N."/>
            <person name="Submissions S."/>
        </authorList>
    </citation>
    <scope>NUCLEOTIDE SEQUENCE [LARGE SCALE GENOMIC DNA]</scope>
    <source>
        <strain evidence="2">GAS369</strain>
    </source>
</reference>
<protein>
    <submittedName>
        <fullName evidence="1">Uncharacterized protein</fullName>
    </submittedName>
</protein>
<dbReference type="Proteomes" id="UP000243904">
    <property type="component" value="Chromosome I"/>
</dbReference>
<name>A0A1H1WTI9_9BRAD</name>